<protein>
    <submittedName>
        <fullName evidence="1">Alpha/beta hydrolase family protein</fullName>
    </submittedName>
</protein>
<dbReference type="GO" id="GO:0008236">
    <property type="term" value="F:serine-type peptidase activity"/>
    <property type="evidence" value="ECO:0007669"/>
    <property type="project" value="InterPro"/>
</dbReference>
<gene>
    <name evidence="1" type="ORF">Pan161_06880</name>
</gene>
<dbReference type="KEGG" id="gax:Pan161_06880"/>
<name>A0A517V7T0_9PLAN</name>
<keyword evidence="2" id="KW-1185">Reference proteome</keyword>
<dbReference type="SUPFAM" id="SSF53474">
    <property type="entry name" value="alpha/beta-Hydrolases"/>
    <property type="match status" value="1"/>
</dbReference>
<organism evidence="1 2">
    <name type="scientific">Gimesia algae</name>
    <dbReference type="NCBI Taxonomy" id="2527971"/>
    <lineage>
        <taxon>Bacteria</taxon>
        <taxon>Pseudomonadati</taxon>
        <taxon>Planctomycetota</taxon>
        <taxon>Planctomycetia</taxon>
        <taxon>Planctomycetales</taxon>
        <taxon>Planctomycetaceae</taxon>
        <taxon>Gimesia</taxon>
    </lineage>
</organism>
<dbReference type="Proteomes" id="UP000316855">
    <property type="component" value="Chromosome"/>
</dbReference>
<dbReference type="AlphaFoldDB" id="A0A517V7T0"/>
<dbReference type="EMBL" id="CP036343">
    <property type="protein sequence ID" value="QDT89063.1"/>
    <property type="molecule type" value="Genomic_DNA"/>
</dbReference>
<dbReference type="OrthoDB" id="234896at2"/>
<reference evidence="1 2" key="1">
    <citation type="submission" date="2019-02" db="EMBL/GenBank/DDBJ databases">
        <title>Deep-cultivation of Planctomycetes and their phenomic and genomic characterization uncovers novel biology.</title>
        <authorList>
            <person name="Wiegand S."/>
            <person name="Jogler M."/>
            <person name="Boedeker C."/>
            <person name="Pinto D."/>
            <person name="Vollmers J."/>
            <person name="Rivas-Marin E."/>
            <person name="Kohn T."/>
            <person name="Peeters S.H."/>
            <person name="Heuer A."/>
            <person name="Rast P."/>
            <person name="Oberbeckmann S."/>
            <person name="Bunk B."/>
            <person name="Jeske O."/>
            <person name="Meyerdierks A."/>
            <person name="Storesund J.E."/>
            <person name="Kallscheuer N."/>
            <person name="Luecker S."/>
            <person name="Lage O.M."/>
            <person name="Pohl T."/>
            <person name="Merkel B.J."/>
            <person name="Hornburger P."/>
            <person name="Mueller R.-W."/>
            <person name="Bruemmer F."/>
            <person name="Labrenz M."/>
            <person name="Spormann A.M."/>
            <person name="Op den Camp H."/>
            <person name="Overmann J."/>
            <person name="Amann R."/>
            <person name="Jetten M.S.M."/>
            <person name="Mascher T."/>
            <person name="Medema M.H."/>
            <person name="Devos D.P."/>
            <person name="Kaster A.-K."/>
            <person name="Ovreas L."/>
            <person name="Rohde M."/>
            <person name="Galperin M.Y."/>
            <person name="Jogler C."/>
        </authorList>
    </citation>
    <scope>NUCLEOTIDE SEQUENCE [LARGE SCALE GENOMIC DNA]</scope>
    <source>
        <strain evidence="1 2">Pan161</strain>
    </source>
</reference>
<dbReference type="Gene3D" id="3.40.50.1820">
    <property type="entry name" value="alpha/beta hydrolase"/>
    <property type="match status" value="1"/>
</dbReference>
<dbReference type="GO" id="GO:0006508">
    <property type="term" value="P:proteolysis"/>
    <property type="evidence" value="ECO:0007669"/>
    <property type="project" value="InterPro"/>
</dbReference>
<evidence type="ECO:0000313" key="2">
    <source>
        <dbReference type="Proteomes" id="UP000316855"/>
    </source>
</evidence>
<keyword evidence="1" id="KW-0378">Hydrolase</keyword>
<evidence type="ECO:0000313" key="1">
    <source>
        <dbReference type="EMBL" id="QDT89063.1"/>
    </source>
</evidence>
<proteinExistence type="predicted"/>
<dbReference type="InterPro" id="IPR029058">
    <property type="entry name" value="AB_hydrolase_fold"/>
</dbReference>
<sequence>MKESSMKSQFSFFRIFFISFIGLHLCQPAFEASASTNPAGKSEWSGRQDTWHGFQRNHFQIEGRKCYVVIPEKVAPGKPWVWRARFPDFHYEMDVELLKQGFHIAYLDVADLFGSPQAISYGNKFYDDLTKQHGFQTKVALEGVSRGGLFIYNWALANPEKVSCIYADTPVCDFKSWPGGKGTSAGSESRWQACLKAYGITEAEALNYKLNPVDRIQIIAEARIPVLHIISENDQVVPPAENTRLMFSRIPEQFRKDNFKIISVKTGTEKSKGHHFTHPHPEQVVTFIRQNTLQKDANQRPN</sequence>
<accession>A0A517V7T0</accession>